<proteinExistence type="inferred from homology"/>
<dbReference type="Pfam" id="PF00078">
    <property type="entry name" value="RVT_1"/>
    <property type="match status" value="1"/>
</dbReference>
<dbReference type="InterPro" id="IPR043502">
    <property type="entry name" value="DNA/RNA_pol_sf"/>
</dbReference>
<dbReference type="Proteomes" id="UP000694382">
    <property type="component" value="Unassembled WGS sequence"/>
</dbReference>
<dbReference type="GO" id="GO:0006508">
    <property type="term" value="P:proteolysis"/>
    <property type="evidence" value="ECO:0007669"/>
    <property type="project" value="InterPro"/>
</dbReference>
<comment type="similarity">
    <text evidence="1">Belongs to the beta type-B retroviral polymerase family. HERV class-II K(HML-2) pol subfamily.</text>
</comment>
<dbReference type="AlphaFoldDB" id="A0A8U8AYU1"/>
<keyword evidence="5" id="KW-1185">Reference proteome</keyword>
<dbReference type="InterPro" id="IPR001969">
    <property type="entry name" value="Aspartic_peptidase_AS"/>
</dbReference>
<dbReference type="PROSITE" id="PS50878">
    <property type="entry name" value="RT_POL"/>
    <property type="match status" value="1"/>
</dbReference>
<dbReference type="Ensembl" id="ENSCPVT00000026248.1">
    <property type="protein sequence ID" value="ENSCPVP00000026658.1"/>
    <property type="gene ID" value="ENSCPVG00000017089.1"/>
</dbReference>
<protein>
    <recommendedName>
        <fullName evidence="2">ribonuclease H</fullName>
        <ecNumber evidence="2">3.1.26.4</ecNumber>
    </recommendedName>
</protein>
<evidence type="ECO:0000256" key="1">
    <source>
        <dbReference type="ARBA" id="ARBA00010879"/>
    </source>
</evidence>
<dbReference type="PROSITE" id="PS50175">
    <property type="entry name" value="ASP_PROT_RETROV"/>
    <property type="match status" value="1"/>
</dbReference>
<dbReference type="Gene3D" id="3.10.10.10">
    <property type="entry name" value="HIV Type 1 Reverse Transcriptase, subunit A, domain 1"/>
    <property type="match status" value="1"/>
</dbReference>
<dbReference type="PROSITE" id="PS00141">
    <property type="entry name" value="ASP_PROTEASE"/>
    <property type="match status" value="1"/>
</dbReference>
<dbReference type="EC" id="3.1.26.4" evidence="2"/>
<dbReference type="GO" id="GO:0004190">
    <property type="term" value="F:aspartic-type endopeptidase activity"/>
    <property type="evidence" value="ECO:0007669"/>
    <property type="project" value="InterPro"/>
</dbReference>
<dbReference type="GO" id="GO:0004523">
    <property type="term" value="F:RNA-DNA hybrid ribonuclease activity"/>
    <property type="evidence" value="ECO:0007669"/>
    <property type="project" value="UniProtKB-EC"/>
</dbReference>
<evidence type="ECO:0000256" key="2">
    <source>
        <dbReference type="ARBA" id="ARBA00012180"/>
    </source>
</evidence>
<dbReference type="InterPro" id="IPR021109">
    <property type="entry name" value="Peptidase_aspartic_dom_sf"/>
</dbReference>
<dbReference type="InterPro" id="IPR051320">
    <property type="entry name" value="Viral_Replic_Matur_Polypro"/>
</dbReference>
<dbReference type="Gene3D" id="3.30.70.270">
    <property type="match status" value="1"/>
</dbReference>
<accession>A0A8U8AYU1</accession>
<dbReference type="InterPro" id="IPR018061">
    <property type="entry name" value="Retropepsins"/>
</dbReference>
<dbReference type="PANTHER" id="PTHR33064:SF36">
    <property type="entry name" value="CCHC-TYPE DOMAIN-CONTAINING PROTEIN"/>
    <property type="match status" value="1"/>
</dbReference>
<dbReference type="SUPFAM" id="SSF56672">
    <property type="entry name" value="DNA/RNA polymerases"/>
    <property type="match status" value="1"/>
</dbReference>
<keyword evidence="3" id="KW-0378">Hydrolase</keyword>
<organism evidence="4 5">
    <name type="scientific">Geospiza parvula</name>
    <name type="common">Small tree-finch</name>
    <name type="synonym">Camarhynchus parvulus</name>
    <dbReference type="NCBI Taxonomy" id="87175"/>
    <lineage>
        <taxon>Eukaryota</taxon>
        <taxon>Metazoa</taxon>
        <taxon>Chordata</taxon>
        <taxon>Craniata</taxon>
        <taxon>Vertebrata</taxon>
        <taxon>Euteleostomi</taxon>
        <taxon>Archelosauria</taxon>
        <taxon>Archosauria</taxon>
        <taxon>Dinosauria</taxon>
        <taxon>Saurischia</taxon>
        <taxon>Theropoda</taxon>
        <taxon>Coelurosauria</taxon>
        <taxon>Aves</taxon>
        <taxon>Neognathae</taxon>
        <taxon>Neoaves</taxon>
        <taxon>Telluraves</taxon>
        <taxon>Australaves</taxon>
        <taxon>Passeriformes</taxon>
        <taxon>Thraupidae</taxon>
        <taxon>Camarhynchus</taxon>
    </lineage>
</organism>
<evidence type="ECO:0000313" key="4">
    <source>
        <dbReference type="Ensembl" id="ENSCPVP00000026658.1"/>
    </source>
</evidence>
<dbReference type="InterPro" id="IPR001995">
    <property type="entry name" value="Peptidase_A2_cat"/>
</dbReference>
<dbReference type="Pfam" id="PF00077">
    <property type="entry name" value="RVP"/>
    <property type="match status" value="1"/>
</dbReference>
<dbReference type="InterPro" id="IPR043128">
    <property type="entry name" value="Rev_trsase/Diguanyl_cyclase"/>
</dbReference>
<dbReference type="SUPFAM" id="SSF50630">
    <property type="entry name" value="Acid proteases"/>
    <property type="match status" value="1"/>
</dbReference>
<dbReference type="InterPro" id="IPR000477">
    <property type="entry name" value="RT_dom"/>
</dbReference>
<reference evidence="4" key="1">
    <citation type="submission" date="2025-08" db="UniProtKB">
        <authorList>
            <consortium name="Ensembl"/>
        </authorList>
    </citation>
    <scope>IDENTIFICATION</scope>
</reference>
<evidence type="ECO:0000313" key="5">
    <source>
        <dbReference type="Proteomes" id="UP000694382"/>
    </source>
</evidence>
<evidence type="ECO:0000256" key="3">
    <source>
        <dbReference type="ARBA" id="ARBA00022801"/>
    </source>
</evidence>
<sequence length="386" mass="43905">VQLGHKEVKFLIDTGATYSVLNDLQGQIGDRETTIVGATGKEEKRPFLQPLDLCFGNKVLSHEFLYVPECPIPLLGRDLLAKLDAVITFENGELIMKIPESKTGQIFMIKEKPIPSIPREVEDAVIPIVWETDIPGKSKLAQPVHVELKEGARAVQVKQYPIKPEARQGVVKIIEKFLKYRILEECESEFNTPIFPVKKPNGEYRLVQDLRAINKITKDIYPVVTNPYTLLTSVKEIYKWFTVIDLKDAFFCIPLDKESRKLFAFEWENPGNGRKTQLTWTRLPQGYKNCPSLFGNQLAKELEIWTENGQVPRDQYLLLQYVDDILIATEEKATCIKVTIEILNSLGMGGYKVSRGKAQIAQQTVIYLGCEISQGQRKLEQKGGHW</sequence>
<dbReference type="Gene3D" id="2.40.70.10">
    <property type="entry name" value="Acid Proteases"/>
    <property type="match status" value="1"/>
</dbReference>
<name>A0A8U8AYU1_GEOPR</name>
<dbReference type="PANTHER" id="PTHR33064">
    <property type="entry name" value="POL PROTEIN"/>
    <property type="match status" value="1"/>
</dbReference>
<reference evidence="4" key="2">
    <citation type="submission" date="2025-09" db="UniProtKB">
        <authorList>
            <consortium name="Ensembl"/>
        </authorList>
    </citation>
    <scope>IDENTIFICATION</scope>
</reference>